<proteinExistence type="predicted"/>
<protein>
    <recommendedName>
        <fullName evidence="3">Methyltransferase domain-containing protein</fullName>
    </recommendedName>
</protein>
<sequence>MRCSGFNKLFGFDPYVHEELELNGLKLERKDVDSVHGTYDIVMLHHSFEHMEDPQSVFKNLSGIVKKGGKLLIRVPVTDGLVWKVERTNWFQLDAPRHFFIPSVEAMAKMGQENGFNLYFSEFDSSASQFMFTSLYKKGKSFIKADLNSEFSKADRNKYKTMAKEYNKERKGDQVCLYYKKIE</sequence>
<dbReference type="SUPFAM" id="SSF53335">
    <property type="entry name" value="S-adenosyl-L-methionine-dependent methyltransferases"/>
    <property type="match status" value="1"/>
</dbReference>
<dbReference type="Proteomes" id="UP000619457">
    <property type="component" value="Unassembled WGS sequence"/>
</dbReference>
<dbReference type="AlphaFoldDB" id="A0A918UIW3"/>
<evidence type="ECO:0008006" key="3">
    <source>
        <dbReference type="Google" id="ProtNLM"/>
    </source>
</evidence>
<dbReference type="InterPro" id="IPR029063">
    <property type="entry name" value="SAM-dependent_MTases_sf"/>
</dbReference>
<reference evidence="1" key="2">
    <citation type="submission" date="2020-09" db="EMBL/GenBank/DDBJ databases">
        <authorList>
            <person name="Sun Q."/>
            <person name="Kim S."/>
        </authorList>
    </citation>
    <scope>NUCLEOTIDE SEQUENCE</scope>
    <source>
        <strain evidence="1">KCTC 12368</strain>
    </source>
</reference>
<keyword evidence="2" id="KW-1185">Reference proteome</keyword>
<dbReference type="Gene3D" id="3.40.50.150">
    <property type="entry name" value="Vaccinia Virus protein VP39"/>
    <property type="match status" value="1"/>
</dbReference>
<evidence type="ECO:0000313" key="1">
    <source>
        <dbReference type="EMBL" id="GGZ13046.1"/>
    </source>
</evidence>
<comment type="caution">
    <text evidence="1">The sequence shown here is derived from an EMBL/GenBank/DDBJ whole genome shotgun (WGS) entry which is preliminary data.</text>
</comment>
<gene>
    <name evidence="1" type="ORF">GCM10007049_01000</name>
</gene>
<dbReference type="RefSeq" id="WP_018475091.1">
    <property type="nucleotide sequence ID" value="NZ_BMWX01000001.1"/>
</dbReference>
<evidence type="ECO:0000313" key="2">
    <source>
        <dbReference type="Proteomes" id="UP000619457"/>
    </source>
</evidence>
<organism evidence="1 2">
    <name type="scientific">Echinicola pacifica</name>
    <dbReference type="NCBI Taxonomy" id="346377"/>
    <lineage>
        <taxon>Bacteria</taxon>
        <taxon>Pseudomonadati</taxon>
        <taxon>Bacteroidota</taxon>
        <taxon>Cytophagia</taxon>
        <taxon>Cytophagales</taxon>
        <taxon>Cyclobacteriaceae</taxon>
        <taxon>Echinicola</taxon>
    </lineage>
</organism>
<dbReference type="Pfam" id="PF13489">
    <property type="entry name" value="Methyltransf_23"/>
    <property type="match status" value="1"/>
</dbReference>
<accession>A0A918UIW3</accession>
<reference evidence="1" key="1">
    <citation type="journal article" date="2014" name="Int. J. Syst. Evol. Microbiol.">
        <title>Complete genome sequence of Corynebacterium casei LMG S-19264T (=DSM 44701T), isolated from a smear-ripened cheese.</title>
        <authorList>
            <consortium name="US DOE Joint Genome Institute (JGI-PGF)"/>
            <person name="Walter F."/>
            <person name="Albersmeier A."/>
            <person name="Kalinowski J."/>
            <person name="Ruckert C."/>
        </authorList>
    </citation>
    <scope>NUCLEOTIDE SEQUENCE</scope>
    <source>
        <strain evidence="1">KCTC 12368</strain>
    </source>
</reference>
<name>A0A918UIW3_9BACT</name>
<dbReference type="EMBL" id="BMWX01000001">
    <property type="protein sequence ID" value="GGZ13046.1"/>
    <property type="molecule type" value="Genomic_DNA"/>
</dbReference>